<dbReference type="AlphaFoldDB" id="A0A9N9F5B8"/>
<dbReference type="OrthoDB" id="2459544at2759"/>
<organism evidence="1 2">
    <name type="scientific">Dentiscutata erythropus</name>
    <dbReference type="NCBI Taxonomy" id="1348616"/>
    <lineage>
        <taxon>Eukaryota</taxon>
        <taxon>Fungi</taxon>
        <taxon>Fungi incertae sedis</taxon>
        <taxon>Mucoromycota</taxon>
        <taxon>Glomeromycotina</taxon>
        <taxon>Glomeromycetes</taxon>
        <taxon>Diversisporales</taxon>
        <taxon>Gigasporaceae</taxon>
        <taxon>Dentiscutata</taxon>
    </lineage>
</organism>
<evidence type="ECO:0000313" key="1">
    <source>
        <dbReference type="EMBL" id="CAG8510044.1"/>
    </source>
</evidence>
<accession>A0A9N9F5B8</accession>
<dbReference type="EMBL" id="CAJVPY010001163">
    <property type="protein sequence ID" value="CAG8510044.1"/>
    <property type="molecule type" value="Genomic_DNA"/>
</dbReference>
<feature type="non-terminal residue" evidence="1">
    <location>
        <position position="183"/>
    </location>
</feature>
<name>A0A9N9F5B8_9GLOM</name>
<protein>
    <submittedName>
        <fullName evidence="1">17750_t:CDS:1</fullName>
    </submittedName>
</protein>
<sequence length="183" mass="21911">MSHKRFMKYLPATNKEKKLRNTHEIRNYFHKNTLKTRLICNICKANYPFDTNLSNIKKYFAKYYKKEYNLAISKNEKRKKQIKEINQIQRKENSNNLTRQNNETSIIQTTPILAQIENFIEDDYITEEKIEEDIISRKTLPVVQNKEEKIIKKQKINTIKLDAKDSIINFNIQDEISFHIVGK</sequence>
<proteinExistence type="predicted"/>
<reference evidence="1" key="1">
    <citation type="submission" date="2021-06" db="EMBL/GenBank/DDBJ databases">
        <authorList>
            <person name="Kallberg Y."/>
            <person name="Tangrot J."/>
            <person name="Rosling A."/>
        </authorList>
    </citation>
    <scope>NUCLEOTIDE SEQUENCE</scope>
    <source>
        <strain evidence="1">MA453B</strain>
    </source>
</reference>
<gene>
    <name evidence="1" type="ORF">DERYTH_LOCUS3340</name>
</gene>
<dbReference type="Proteomes" id="UP000789405">
    <property type="component" value="Unassembled WGS sequence"/>
</dbReference>
<comment type="caution">
    <text evidence="1">The sequence shown here is derived from an EMBL/GenBank/DDBJ whole genome shotgun (WGS) entry which is preliminary data.</text>
</comment>
<keyword evidence="2" id="KW-1185">Reference proteome</keyword>
<evidence type="ECO:0000313" key="2">
    <source>
        <dbReference type="Proteomes" id="UP000789405"/>
    </source>
</evidence>